<gene>
    <name evidence="1" type="ORF">FA95DRAFT_1405476</name>
</gene>
<evidence type="ECO:0000313" key="2">
    <source>
        <dbReference type="Proteomes" id="UP000814033"/>
    </source>
</evidence>
<comment type="caution">
    <text evidence="1">The sequence shown here is derived from an EMBL/GenBank/DDBJ whole genome shotgun (WGS) entry which is preliminary data.</text>
</comment>
<reference evidence="1" key="1">
    <citation type="submission" date="2021-02" db="EMBL/GenBank/DDBJ databases">
        <authorList>
            <consortium name="DOE Joint Genome Institute"/>
            <person name="Ahrendt S."/>
            <person name="Looney B.P."/>
            <person name="Miyauchi S."/>
            <person name="Morin E."/>
            <person name="Drula E."/>
            <person name="Courty P.E."/>
            <person name="Chicoki N."/>
            <person name="Fauchery L."/>
            <person name="Kohler A."/>
            <person name="Kuo A."/>
            <person name="Labutti K."/>
            <person name="Pangilinan J."/>
            <person name="Lipzen A."/>
            <person name="Riley R."/>
            <person name="Andreopoulos W."/>
            <person name="He G."/>
            <person name="Johnson J."/>
            <person name="Barry K.W."/>
            <person name="Grigoriev I.V."/>
            <person name="Nagy L."/>
            <person name="Hibbett D."/>
            <person name="Henrissat B."/>
            <person name="Matheny P.B."/>
            <person name="Labbe J."/>
            <person name="Martin F."/>
        </authorList>
    </citation>
    <scope>NUCLEOTIDE SEQUENCE</scope>
    <source>
        <strain evidence="1">FP105234-sp</strain>
    </source>
</reference>
<accession>A0ACB8RRG7</accession>
<proteinExistence type="predicted"/>
<name>A0ACB8RRG7_9AGAM</name>
<protein>
    <submittedName>
        <fullName evidence="1">Uncharacterized protein</fullName>
    </submittedName>
</protein>
<organism evidence="1 2">
    <name type="scientific">Auriscalpium vulgare</name>
    <dbReference type="NCBI Taxonomy" id="40419"/>
    <lineage>
        <taxon>Eukaryota</taxon>
        <taxon>Fungi</taxon>
        <taxon>Dikarya</taxon>
        <taxon>Basidiomycota</taxon>
        <taxon>Agaricomycotina</taxon>
        <taxon>Agaricomycetes</taxon>
        <taxon>Russulales</taxon>
        <taxon>Auriscalpiaceae</taxon>
        <taxon>Auriscalpium</taxon>
    </lineage>
</organism>
<keyword evidence="2" id="KW-1185">Reference proteome</keyword>
<sequence length="224" mass="25128">MTWRIPALFCHERTRRTSPTFLLASISRHSSSMEYMHAEITSHITSFRLLLTTRLHCLYSQSATSKRSREEPVEQALSMGFAQRGPSVPRCAAGPRSGAASAAQWCSTARLCKLRHPPGREAAPATARRRLLRGWHWQYRLSLHPTVARYSRIQPPSVMFSSASASWAYTQESIELSTALAFHATTISDTALRLRSSRRHCANCPTVDFSTRTGAPRLLDHAYS</sequence>
<reference evidence="1" key="2">
    <citation type="journal article" date="2022" name="New Phytol.">
        <title>Evolutionary transition to the ectomycorrhizal habit in the genomes of a hyperdiverse lineage of mushroom-forming fungi.</title>
        <authorList>
            <person name="Looney B."/>
            <person name="Miyauchi S."/>
            <person name="Morin E."/>
            <person name="Drula E."/>
            <person name="Courty P.E."/>
            <person name="Kohler A."/>
            <person name="Kuo A."/>
            <person name="LaButti K."/>
            <person name="Pangilinan J."/>
            <person name="Lipzen A."/>
            <person name="Riley R."/>
            <person name="Andreopoulos W."/>
            <person name="He G."/>
            <person name="Johnson J."/>
            <person name="Nolan M."/>
            <person name="Tritt A."/>
            <person name="Barry K.W."/>
            <person name="Grigoriev I.V."/>
            <person name="Nagy L.G."/>
            <person name="Hibbett D."/>
            <person name="Henrissat B."/>
            <person name="Matheny P.B."/>
            <person name="Labbe J."/>
            <person name="Martin F.M."/>
        </authorList>
    </citation>
    <scope>NUCLEOTIDE SEQUENCE</scope>
    <source>
        <strain evidence="1">FP105234-sp</strain>
    </source>
</reference>
<dbReference type="Proteomes" id="UP000814033">
    <property type="component" value="Unassembled WGS sequence"/>
</dbReference>
<dbReference type="EMBL" id="MU275930">
    <property type="protein sequence ID" value="KAI0046246.1"/>
    <property type="molecule type" value="Genomic_DNA"/>
</dbReference>
<evidence type="ECO:0000313" key="1">
    <source>
        <dbReference type="EMBL" id="KAI0046246.1"/>
    </source>
</evidence>